<dbReference type="Pfam" id="PF00618">
    <property type="entry name" value="RasGEF_N"/>
    <property type="match status" value="1"/>
</dbReference>
<accession>A0AAN9TQQ5</accession>
<evidence type="ECO:0000256" key="1">
    <source>
        <dbReference type="ARBA" id="ARBA00022658"/>
    </source>
</evidence>
<dbReference type="InterPro" id="IPR008937">
    <property type="entry name" value="Ras-like_GEF"/>
</dbReference>
<protein>
    <recommendedName>
        <fullName evidence="8">Ras-GEF domain-containing family member 1B</fullName>
    </recommendedName>
</protein>
<dbReference type="PANTHER" id="PTHR23113:SF356">
    <property type="entry name" value="FI05912P-RELATED"/>
    <property type="match status" value="1"/>
</dbReference>
<evidence type="ECO:0000259" key="5">
    <source>
        <dbReference type="PROSITE" id="PS50212"/>
    </source>
</evidence>
<gene>
    <name evidence="6" type="ORF">V9T40_008582</name>
</gene>
<feature type="compositionally biased region" description="Polar residues" evidence="3">
    <location>
        <begin position="191"/>
        <end position="201"/>
    </location>
</feature>
<dbReference type="InterPro" id="IPR019804">
    <property type="entry name" value="Ras_G-nucl-exch_fac_CS"/>
</dbReference>
<feature type="domain" description="Ras-GEF" evidence="4">
    <location>
        <begin position="416"/>
        <end position="662"/>
    </location>
</feature>
<dbReference type="Gene3D" id="1.20.870.10">
    <property type="entry name" value="Son of sevenless (SoS) protein Chain: S domain 1"/>
    <property type="match status" value="1"/>
</dbReference>
<dbReference type="Pfam" id="PF00617">
    <property type="entry name" value="RasGEF"/>
    <property type="match status" value="1"/>
</dbReference>
<feature type="compositionally biased region" description="Low complexity" evidence="3">
    <location>
        <begin position="163"/>
        <end position="183"/>
    </location>
</feature>
<feature type="region of interest" description="Disordered" evidence="3">
    <location>
        <begin position="151"/>
        <end position="202"/>
    </location>
</feature>
<dbReference type="AlphaFoldDB" id="A0AAN9TQQ5"/>
<dbReference type="GO" id="GO:0005085">
    <property type="term" value="F:guanyl-nucleotide exchange factor activity"/>
    <property type="evidence" value="ECO:0007669"/>
    <property type="project" value="UniProtKB-KW"/>
</dbReference>
<keyword evidence="7" id="KW-1185">Reference proteome</keyword>
<comment type="caution">
    <text evidence="6">The sequence shown here is derived from an EMBL/GenBank/DDBJ whole genome shotgun (WGS) entry which is preliminary data.</text>
</comment>
<dbReference type="InterPro" id="IPR000651">
    <property type="entry name" value="Ras-like_Gua-exchang_fac_N"/>
</dbReference>
<evidence type="ECO:0000256" key="3">
    <source>
        <dbReference type="SAM" id="MobiDB-lite"/>
    </source>
</evidence>
<evidence type="ECO:0000313" key="6">
    <source>
        <dbReference type="EMBL" id="KAK7601141.1"/>
    </source>
</evidence>
<dbReference type="PANTHER" id="PTHR23113">
    <property type="entry name" value="GUANINE NUCLEOTIDE EXCHANGE FACTOR"/>
    <property type="match status" value="1"/>
</dbReference>
<feature type="compositionally biased region" description="Basic and acidic residues" evidence="3">
    <location>
        <begin position="151"/>
        <end position="162"/>
    </location>
</feature>
<dbReference type="PROSITE" id="PS50212">
    <property type="entry name" value="RASGEF_NTER"/>
    <property type="match status" value="1"/>
</dbReference>
<dbReference type="InterPro" id="IPR001895">
    <property type="entry name" value="RASGEF_cat_dom"/>
</dbReference>
<dbReference type="PROSITE" id="PS50009">
    <property type="entry name" value="RASGEF_CAT"/>
    <property type="match status" value="1"/>
</dbReference>
<proteinExistence type="predicted"/>
<evidence type="ECO:0008006" key="8">
    <source>
        <dbReference type="Google" id="ProtNLM"/>
    </source>
</evidence>
<organism evidence="6 7">
    <name type="scientific">Parthenolecanium corni</name>
    <dbReference type="NCBI Taxonomy" id="536013"/>
    <lineage>
        <taxon>Eukaryota</taxon>
        <taxon>Metazoa</taxon>
        <taxon>Ecdysozoa</taxon>
        <taxon>Arthropoda</taxon>
        <taxon>Hexapoda</taxon>
        <taxon>Insecta</taxon>
        <taxon>Pterygota</taxon>
        <taxon>Neoptera</taxon>
        <taxon>Paraneoptera</taxon>
        <taxon>Hemiptera</taxon>
        <taxon>Sternorrhyncha</taxon>
        <taxon>Coccoidea</taxon>
        <taxon>Coccidae</taxon>
        <taxon>Parthenolecanium</taxon>
    </lineage>
</organism>
<reference evidence="6 7" key="1">
    <citation type="submission" date="2024-03" db="EMBL/GenBank/DDBJ databases">
        <title>Adaptation during the transition from Ophiocordyceps entomopathogen to insect associate is accompanied by gene loss and intensified selection.</title>
        <authorList>
            <person name="Ward C.M."/>
            <person name="Onetto C.A."/>
            <person name="Borneman A.R."/>
        </authorList>
    </citation>
    <scope>NUCLEOTIDE SEQUENCE [LARGE SCALE GENOMIC DNA]</scope>
    <source>
        <strain evidence="6">AWRI1</strain>
        <tissue evidence="6">Single Adult Female</tissue>
    </source>
</reference>
<dbReference type="CDD" id="cd06224">
    <property type="entry name" value="REM"/>
    <property type="match status" value="1"/>
</dbReference>
<dbReference type="InterPro" id="IPR036964">
    <property type="entry name" value="RASGEF_cat_dom_sf"/>
</dbReference>
<dbReference type="Gene3D" id="1.10.840.10">
    <property type="entry name" value="Ras guanine-nucleotide exchange factors catalytic domain"/>
    <property type="match status" value="1"/>
</dbReference>
<dbReference type="InterPro" id="IPR023578">
    <property type="entry name" value="Ras_GEF_dom_sf"/>
</dbReference>
<evidence type="ECO:0000259" key="4">
    <source>
        <dbReference type="PROSITE" id="PS50009"/>
    </source>
</evidence>
<evidence type="ECO:0000313" key="7">
    <source>
        <dbReference type="Proteomes" id="UP001367676"/>
    </source>
</evidence>
<name>A0AAN9TQQ5_9HEMI</name>
<sequence>MDQEIQETVEAILGKDVKVIDCEKKSSIKEEEVLLVNGCPVTLDGDDGAAIKDALLRGNIPNCHSLNQILVRVGILKAPVKLETNLSVKSNVVTREEVTVAKGGQVVDERSRETKEDNFYTSNTSEIWEPVRIVTNDASEFVTRNLNTKHDENCEKSSKNSDKSSVSDSCCSSSSKPHCSRTSTPPKYQETRMSSVSQKFSSDAEDKTDFIYSKHTVNDNAPRELPLHILPLKSSLKSMSVSNNSNLEYRNGVLHSGTLDALIDLLIPTCDYYPDKKFVFAFILTSRLFIQPDELLGKIISLCDAQQNFSNRSSQNKEKLMLFMPRMIQFMGDWIDSFPYDFRNDEVMAHVRSVTQKCVNINPDLLPQVSTMLRNLLQCLTNLEHYEEFLQEVNHNSIKHSVDVLPPGNIMELCPDAKILAQHLCHIELERLSFIGPEEFVEAFARENSHSKASAKGPKKTQNLESYVQWFNRLSYFVGSEICKHIKKKVRVKVIEYWVEVARESFNIGNFNSLMAIIAGLNLSPVARLKKTWAKVPSAKFSILEHQMNPTSNFSSYRSTLKAAMWRSTGNNVRQQCLVIPFFSLLIKDIYFLNEGCANRLPNGHINFEKFWQLAHQISEFIEWKRTVCPFPKDLHIITFLQASPILSEKALSMASFDCEPPENSQEKEQYKSLK</sequence>
<dbReference type="PROSITE" id="PS00720">
    <property type="entry name" value="RASGEF"/>
    <property type="match status" value="1"/>
</dbReference>
<dbReference type="SUPFAM" id="SSF48366">
    <property type="entry name" value="Ras GEF"/>
    <property type="match status" value="1"/>
</dbReference>
<dbReference type="EMBL" id="JBBCAQ010000010">
    <property type="protein sequence ID" value="KAK7601141.1"/>
    <property type="molecule type" value="Genomic_DNA"/>
</dbReference>
<dbReference type="SMART" id="SM00229">
    <property type="entry name" value="RasGEFN"/>
    <property type="match status" value="1"/>
</dbReference>
<dbReference type="GO" id="GO:0005886">
    <property type="term" value="C:plasma membrane"/>
    <property type="evidence" value="ECO:0007669"/>
    <property type="project" value="TreeGrafter"/>
</dbReference>
<dbReference type="CDD" id="cd00155">
    <property type="entry name" value="RasGEF"/>
    <property type="match status" value="1"/>
</dbReference>
<dbReference type="SMART" id="SM00147">
    <property type="entry name" value="RasGEF"/>
    <property type="match status" value="1"/>
</dbReference>
<dbReference type="GO" id="GO:0007265">
    <property type="term" value="P:Ras protein signal transduction"/>
    <property type="evidence" value="ECO:0007669"/>
    <property type="project" value="TreeGrafter"/>
</dbReference>
<feature type="domain" description="N-terminal Ras-GEF" evidence="5">
    <location>
        <begin position="250"/>
        <end position="381"/>
    </location>
</feature>
<dbReference type="Proteomes" id="UP001367676">
    <property type="component" value="Unassembled WGS sequence"/>
</dbReference>
<evidence type="ECO:0000256" key="2">
    <source>
        <dbReference type="PROSITE-ProRule" id="PRU00168"/>
    </source>
</evidence>
<keyword evidence="1 2" id="KW-0344">Guanine-nucleotide releasing factor</keyword>